<dbReference type="PANTHER" id="PTHR43482:SF1">
    <property type="entry name" value="PROTEIN AST1-RELATED"/>
    <property type="match status" value="1"/>
</dbReference>
<comment type="caution">
    <text evidence="1">The sequence shown here is derived from an EMBL/GenBank/DDBJ whole genome shotgun (WGS) entry which is preliminary data.</text>
</comment>
<evidence type="ECO:0000313" key="1">
    <source>
        <dbReference type="EMBL" id="NKZ10808.1"/>
    </source>
</evidence>
<dbReference type="SUPFAM" id="SSF50129">
    <property type="entry name" value="GroES-like"/>
    <property type="match status" value="1"/>
</dbReference>
<organism evidence="1 2">
    <name type="scientific">Mycolicibacterium septicum DSM 44393</name>
    <dbReference type="NCBI Taxonomy" id="1341646"/>
    <lineage>
        <taxon>Bacteria</taxon>
        <taxon>Bacillati</taxon>
        <taxon>Actinomycetota</taxon>
        <taxon>Actinomycetes</taxon>
        <taxon>Mycobacteriales</taxon>
        <taxon>Mycobacteriaceae</taxon>
        <taxon>Mycolicibacterium</taxon>
    </lineage>
</organism>
<dbReference type="InterPro" id="IPR036291">
    <property type="entry name" value="NAD(P)-bd_dom_sf"/>
</dbReference>
<dbReference type="Proteomes" id="UP000518188">
    <property type="component" value="Unassembled WGS sequence"/>
</dbReference>
<dbReference type="AlphaFoldDB" id="A0A7X6RV01"/>
<dbReference type="Gene3D" id="3.40.50.720">
    <property type="entry name" value="NAD(P)-binding Rossmann-like Domain"/>
    <property type="match status" value="1"/>
</dbReference>
<accession>A0A7X6RV01</accession>
<dbReference type="Gene3D" id="3.90.180.10">
    <property type="entry name" value="Medium-chain alcohol dehydrogenases, catalytic domain"/>
    <property type="match status" value="1"/>
</dbReference>
<reference evidence="1 2" key="1">
    <citation type="submission" date="2020-04" db="EMBL/GenBank/DDBJ databases">
        <title>MicrobeNet Type strains.</title>
        <authorList>
            <person name="Nicholson A.C."/>
        </authorList>
    </citation>
    <scope>NUCLEOTIDE SEQUENCE [LARGE SCALE GENOMIC DNA]</scope>
    <source>
        <strain evidence="1 2">ATCC 700731</strain>
    </source>
</reference>
<dbReference type="InterPro" id="IPR052585">
    <property type="entry name" value="Lipid_raft_assoc_Zn_ADH"/>
</dbReference>
<dbReference type="PANTHER" id="PTHR43482">
    <property type="entry name" value="PROTEIN AST1-RELATED"/>
    <property type="match status" value="1"/>
</dbReference>
<dbReference type="SUPFAM" id="SSF51735">
    <property type="entry name" value="NAD(P)-binding Rossmann-fold domains"/>
    <property type="match status" value="1"/>
</dbReference>
<proteinExistence type="predicted"/>
<dbReference type="InterPro" id="IPR011032">
    <property type="entry name" value="GroES-like_sf"/>
</dbReference>
<gene>
    <name evidence="1" type="ORF">HGA11_07435</name>
</gene>
<sequence>MNVSDLELRRGDYPQLISNLEYPAILGWDFAGTLLDPTDNLLAGTPVAGYVQWIGPDAGRGTYADVISVPASYVAELAHDTDPHCAALFALNGLTAAQATDLMGPLEGANVMVVGASGPVGLAAAIIAAERGANVFVSGSRNDEYLASLGFAGVVERANAAKMAAQVRDWIPDGVDALFNPAIASPGIIAAVRDGGRFISAHVFDKAVAERGISIAELVVHEDAPRLTQLLGSSLPSHARIADVLKLEDARHAHERVETESLGGQKIMLDA</sequence>
<name>A0A7X6RV01_9MYCO</name>
<evidence type="ECO:0008006" key="3">
    <source>
        <dbReference type="Google" id="ProtNLM"/>
    </source>
</evidence>
<dbReference type="EMBL" id="JAAXPJ010000002">
    <property type="protein sequence ID" value="NKZ10808.1"/>
    <property type="molecule type" value="Genomic_DNA"/>
</dbReference>
<evidence type="ECO:0000313" key="2">
    <source>
        <dbReference type="Proteomes" id="UP000518188"/>
    </source>
</evidence>
<protein>
    <recommendedName>
        <fullName evidence="3">Enoyl reductase (ER) domain-containing protein</fullName>
    </recommendedName>
</protein>